<gene>
    <name evidence="2" type="ORF">M0R45_021330</name>
</gene>
<sequence length="143" mass="15633">MEFADDQDDDWNLSAEELDSLERDAFQKLAQQRINSASTCSSSSSYSYNHQQSLTTTNNNRNAFETSIPNSLSNQVAPLSPGVRLLPTSSVDVKINPENLDPLVHRAFAAVSAVPDIRGNIVIMCCQYTGAPSSLIRGQFVPI</sequence>
<evidence type="ECO:0000313" key="3">
    <source>
        <dbReference type="Proteomes" id="UP001457282"/>
    </source>
</evidence>
<protein>
    <submittedName>
        <fullName evidence="2">Uncharacterized protein</fullName>
    </submittedName>
</protein>
<reference evidence="2 3" key="1">
    <citation type="journal article" date="2023" name="G3 (Bethesda)">
        <title>A chromosome-length genome assembly and annotation of blackberry (Rubus argutus, cv. 'Hillquist').</title>
        <authorList>
            <person name="Bruna T."/>
            <person name="Aryal R."/>
            <person name="Dudchenko O."/>
            <person name="Sargent D.J."/>
            <person name="Mead D."/>
            <person name="Buti M."/>
            <person name="Cavallini A."/>
            <person name="Hytonen T."/>
            <person name="Andres J."/>
            <person name="Pham M."/>
            <person name="Weisz D."/>
            <person name="Mascagni F."/>
            <person name="Usai G."/>
            <person name="Natali L."/>
            <person name="Bassil N."/>
            <person name="Fernandez G.E."/>
            <person name="Lomsadze A."/>
            <person name="Armour M."/>
            <person name="Olukolu B."/>
            <person name="Poorten T."/>
            <person name="Britton C."/>
            <person name="Davik J."/>
            <person name="Ashrafi H."/>
            <person name="Aiden E.L."/>
            <person name="Borodovsky M."/>
            <person name="Worthington M."/>
        </authorList>
    </citation>
    <scope>NUCLEOTIDE SEQUENCE [LARGE SCALE GENOMIC DNA]</scope>
    <source>
        <strain evidence="2">PI 553951</strain>
    </source>
</reference>
<name>A0AAW1XB10_RUBAR</name>
<feature type="compositionally biased region" description="Low complexity" evidence="1">
    <location>
        <begin position="38"/>
        <end position="47"/>
    </location>
</feature>
<dbReference type="EMBL" id="JBEDUW010000004">
    <property type="protein sequence ID" value="KAK9934178.1"/>
    <property type="molecule type" value="Genomic_DNA"/>
</dbReference>
<feature type="region of interest" description="Disordered" evidence="1">
    <location>
        <begin position="38"/>
        <end position="66"/>
    </location>
</feature>
<evidence type="ECO:0000313" key="2">
    <source>
        <dbReference type="EMBL" id="KAK9934178.1"/>
    </source>
</evidence>
<feature type="compositionally biased region" description="Polar residues" evidence="1">
    <location>
        <begin position="48"/>
        <end position="66"/>
    </location>
</feature>
<dbReference type="AlphaFoldDB" id="A0AAW1XB10"/>
<accession>A0AAW1XB10</accession>
<organism evidence="2 3">
    <name type="scientific">Rubus argutus</name>
    <name type="common">Southern blackberry</name>
    <dbReference type="NCBI Taxonomy" id="59490"/>
    <lineage>
        <taxon>Eukaryota</taxon>
        <taxon>Viridiplantae</taxon>
        <taxon>Streptophyta</taxon>
        <taxon>Embryophyta</taxon>
        <taxon>Tracheophyta</taxon>
        <taxon>Spermatophyta</taxon>
        <taxon>Magnoliopsida</taxon>
        <taxon>eudicotyledons</taxon>
        <taxon>Gunneridae</taxon>
        <taxon>Pentapetalae</taxon>
        <taxon>rosids</taxon>
        <taxon>fabids</taxon>
        <taxon>Rosales</taxon>
        <taxon>Rosaceae</taxon>
        <taxon>Rosoideae</taxon>
        <taxon>Rosoideae incertae sedis</taxon>
        <taxon>Rubus</taxon>
    </lineage>
</organism>
<comment type="caution">
    <text evidence="2">The sequence shown here is derived from an EMBL/GenBank/DDBJ whole genome shotgun (WGS) entry which is preliminary data.</text>
</comment>
<proteinExistence type="predicted"/>
<keyword evidence="3" id="KW-1185">Reference proteome</keyword>
<dbReference type="Proteomes" id="UP001457282">
    <property type="component" value="Unassembled WGS sequence"/>
</dbReference>
<evidence type="ECO:0000256" key="1">
    <source>
        <dbReference type="SAM" id="MobiDB-lite"/>
    </source>
</evidence>